<comment type="caution">
    <text evidence="2">The sequence shown here is derived from an EMBL/GenBank/DDBJ whole genome shotgun (WGS) entry which is preliminary data.</text>
</comment>
<dbReference type="AlphaFoldDB" id="A0A7W9LZ63"/>
<protein>
    <submittedName>
        <fullName evidence="2">Uncharacterized protein</fullName>
    </submittedName>
</protein>
<organism evidence="2 3">
    <name type="scientific">Saccharothrix ecbatanensis</name>
    <dbReference type="NCBI Taxonomy" id="1105145"/>
    <lineage>
        <taxon>Bacteria</taxon>
        <taxon>Bacillati</taxon>
        <taxon>Actinomycetota</taxon>
        <taxon>Actinomycetes</taxon>
        <taxon>Pseudonocardiales</taxon>
        <taxon>Pseudonocardiaceae</taxon>
        <taxon>Saccharothrix</taxon>
    </lineage>
</organism>
<dbReference type="RefSeq" id="WP_184917425.1">
    <property type="nucleotide sequence ID" value="NZ_JACHMO010000001.1"/>
</dbReference>
<feature type="transmembrane region" description="Helical" evidence="1">
    <location>
        <begin position="6"/>
        <end position="26"/>
    </location>
</feature>
<evidence type="ECO:0000313" key="2">
    <source>
        <dbReference type="EMBL" id="MBB5801506.1"/>
    </source>
</evidence>
<keyword evidence="1" id="KW-0812">Transmembrane</keyword>
<feature type="transmembrane region" description="Helical" evidence="1">
    <location>
        <begin position="56"/>
        <end position="78"/>
    </location>
</feature>
<keyword evidence="1" id="KW-0472">Membrane</keyword>
<keyword evidence="3" id="KW-1185">Reference proteome</keyword>
<accession>A0A7W9LZ63</accession>
<gene>
    <name evidence="2" type="ORF">F4560_001274</name>
</gene>
<reference evidence="2 3" key="1">
    <citation type="submission" date="2020-08" db="EMBL/GenBank/DDBJ databases">
        <title>Sequencing the genomes of 1000 actinobacteria strains.</title>
        <authorList>
            <person name="Klenk H.-P."/>
        </authorList>
    </citation>
    <scope>NUCLEOTIDE SEQUENCE [LARGE SCALE GENOMIC DNA]</scope>
    <source>
        <strain evidence="2 3">DSM 45486</strain>
    </source>
</reference>
<dbReference type="EMBL" id="JACHMO010000001">
    <property type="protein sequence ID" value="MBB5801506.1"/>
    <property type="molecule type" value="Genomic_DNA"/>
</dbReference>
<keyword evidence="1" id="KW-1133">Transmembrane helix</keyword>
<proteinExistence type="predicted"/>
<sequence>MFLALITTIGAIAAVTSAVFDALGYIDRRRAQSGRGAGTTWLRDVIGSIRWRRIRAAVFMVAVLLMSATADSAGYWSIVRDPFSDLEG</sequence>
<dbReference type="Proteomes" id="UP000552097">
    <property type="component" value="Unassembled WGS sequence"/>
</dbReference>
<evidence type="ECO:0000256" key="1">
    <source>
        <dbReference type="SAM" id="Phobius"/>
    </source>
</evidence>
<name>A0A7W9LZ63_9PSEU</name>
<evidence type="ECO:0000313" key="3">
    <source>
        <dbReference type="Proteomes" id="UP000552097"/>
    </source>
</evidence>